<sequence>MRQYERCDLLILDEWLLVTTNNIEQQDILEVLEKRYRVHSTILCSQFDVAGWHSKLGGGALADAILDRIVSKSQTIKIKGDKSMRSR</sequence>
<evidence type="ECO:0000313" key="4">
    <source>
        <dbReference type="Proteomes" id="UP000241201"/>
    </source>
</evidence>
<keyword evidence="4" id="KW-1185">Reference proteome</keyword>
<evidence type="ECO:0000313" key="3">
    <source>
        <dbReference type="EMBL" id="PST41774.1"/>
    </source>
</evidence>
<dbReference type="InterPro" id="IPR027417">
    <property type="entry name" value="P-loop_NTPase"/>
</dbReference>
<dbReference type="InterPro" id="IPR002611">
    <property type="entry name" value="IstB_ATP-bd"/>
</dbReference>
<feature type="domain" description="IstB-like ATP-binding" evidence="1">
    <location>
        <begin position="2"/>
        <end position="86"/>
    </location>
</feature>
<dbReference type="GO" id="GO:0005524">
    <property type="term" value="F:ATP binding"/>
    <property type="evidence" value="ECO:0007669"/>
    <property type="project" value="UniProtKB-KW"/>
</dbReference>
<protein>
    <submittedName>
        <fullName evidence="2">ATP-binding protein</fullName>
    </submittedName>
    <submittedName>
        <fullName evidence="3">Transposase</fullName>
    </submittedName>
</protein>
<dbReference type="Proteomes" id="UP001198439">
    <property type="component" value="Unassembled WGS sequence"/>
</dbReference>
<dbReference type="Gene3D" id="3.40.50.300">
    <property type="entry name" value="P-loop containing nucleotide triphosphate hydrolases"/>
    <property type="match status" value="1"/>
</dbReference>
<reference evidence="2" key="3">
    <citation type="submission" date="2021-10" db="EMBL/GenBank/DDBJ databases">
        <title>Collection of gut derived symbiotic bacterial strains cultured from healthy donors.</title>
        <authorList>
            <person name="Lin H."/>
            <person name="Littmann E."/>
            <person name="Kohout C."/>
            <person name="Pamer E.G."/>
        </authorList>
    </citation>
    <scope>NUCLEOTIDE SEQUENCE</scope>
    <source>
        <strain evidence="2">DFI.4.48</strain>
    </source>
</reference>
<name>A0A2T3G2L1_9FIRM</name>
<dbReference type="AlphaFoldDB" id="A0A2T3G2L1"/>
<proteinExistence type="predicted"/>
<evidence type="ECO:0000313" key="2">
    <source>
        <dbReference type="EMBL" id="MCB8609033.1"/>
    </source>
</evidence>
<reference evidence="3" key="2">
    <citation type="journal article" date="2019" name="Int. J. Syst. Evol. Microbiol.">
        <title>Faecalibacillus intestinalis gen. nov., sp. nov. and Faecalibacillus faecis sp. nov., isolated from human faeces.</title>
        <authorList>
            <person name="Seo B."/>
            <person name="Jeon K."/>
            <person name="Baek I."/>
            <person name="Lee Y.M."/>
            <person name="Baek K."/>
            <person name="Ko G."/>
        </authorList>
    </citation>
    <scope>NUCLEOTIDE SEQUENCE</scope>
    <source>
        <strain evidence="3">SNUG30370</strain>
    </source>
</reference>
<reference evidence="4" key="1">
    <citation type="submission" date="2018-03" db="EMBL/GenBank/DDBJ databases">
        <title>Lachnoclostridium SNUG30370 gen.nov., sp.nov., isolated from human faeces.</title>
        <authorList>
            <person name="Seo B."/>
            <person name="Jeon K."/>
            <person name="Ko G."/>
        </authorList>
    </citation>
    <scope>NUCLEOTIDE SEQUENCE [LARGE SCALE GENOMIC DNA]</scope>
    <source>
        <strain evidence="4">SNUG30370</strain>
    </source>
</reference>
<keyword evidence="2" id="KW-0547">Nucleotide-binding</keyword>
<gene>
    <name evidence="3" type="ORF">C7U55_03075</name>
    <name evidence="2" type="ORF">LJD69_00300</name>
</gene>
<dbReference type="EMBL" id="PYLP01000002">
    <property type="protein sequence ID" value="PST41774.1"/>
    <property type="molecule type" value="Genomic_DNA"/>
</dbReference>
<evidence type="ECO:0000259" key="1">
    <source>
        <dbReference type="Pfam" id="PF01695"/>
    </source>
</evidence>
<keyword evidence="2" id="KW-0067">ATP-binding</keyword>
<comment type="caution">
    <text evidence="3">The sequence shown here is derived from an EMBL/GenBank/DDBJ whole genome shotgun (WGS) entry which is preliminary data.</text>
</comment>
<dbReference type="EMBL" id="JAJDKZ010000001">
    <property type="protein sequence ID" value="MCB8609033.1"/>
    <property type="molecule type" value="Genomic_DNA"/>
</dbReference>
<accession>A0A2T3G2L1</accession>
<dbReference type="Pfam" id="PF01695">
    <property type="entry name" value="IstB_IS21"/>
    <property type="match status" value="1"/>
</dbReference>
<organism evidence="3 4">
    <name type="scientific">Faecalibacillus faecis</name>
    <dbReference type="NCBI Taxonomy" id="1982628"/>
    <lineage>
        <taxon>Bacteria</taxon>
        <taxon>Bacillati</taxon>
        <taxon>Bacillota</taxon>
        <taxon>Erysipelotrichia</taxon>
        <taxon>Erysipelotrichales</taxon>
        <taxon>Coprobacillaceae</taxon>
        <taxon>Faecalibacillus</taxon>
    </lineage>
</organism>
<dbReference type="Proteomes" id="UP000241201">
    <property type="component" value="Unassembled WGS sequence"/>
</dbReference>